<dbReference type="InterPro" id="IPR013167">
    <property type="entry name" value="COG4_M"/>
</dbReference>
<dbReference type="VEuPathDB" id="TriTrypDB:TcIL3000_7_5910"/>
<gene>
    <name evidence="3" type="ORF">TCIL3000_7_5910</name>
</gene>
<dbReference type="EMBL" id="HE575320">
    <property type="protein sequence ID" value="CCC91777.1"/>
    <property type="molecule type" value="Genomic_DNA"/>
</dbReference>
<dbReference type="SMART" id="SM00762">
    <property type="entry name" value="Cog4"/>
    <property type="match status" value="1"/>
</dbReference>
<dbReference type="InterPro" id="IPR048682">
    <property type="entry name" value="COG4"/>
</dbReference>
<reference evidence="3" key="1">
    <citation type="journal article" date="2012" name="Proc. Natl. Acad. Sci. U.S.A.">
        <title>Antigenic diversity is generated by distinct evolutionary mechanisms in African trypanosome species.</title>
        <authorList>
            <person name="Jackson A.P."/>
            <person name="Berry A."/>
            <person name="Aslett M."/>
            <person name="Allison H.C."/>
            <person name="Burton P."/>
            <person name="Vavrova-Anderson J."/>
            <person name="Brown R."/>
            <person name="Browne H."/>
            <person name="Corton N."/>
            <person name="Hauser H."/>
            <person name="Gamble J."/>
            <person name="Gilderthorp R."/>
            <person name="Marcello L."/>
            <person name="McQuillan J."/>
            <person name="Otto T.D."/>
            <person name="Quail M.A."/>
            <person name="Sanders M.J."/>
            <person name="van Tonder A."/>
            <person name="Ginger M.L."/>
            <person name="Field M.C."/>
            <person name="Barry J.D."/>
            <person name="Hertz-Fowler C."/>
            <person name="Berriman M."/>
        </authorList>
    </citation>
    <scope>NUCLEOTIDE SEQUENCE</scope>
    <source>
        <strain evidence="3">IL3000</strain>
    </source>
</reference>
<protein>
    <recommendedName>
        <fullName evidence="2">COG4 transport protein middle alpha-helical bundle domain-containing protein</fullName>
    </recommendedName>
</protein>
<dbReference type="Pfam" id="PF08318">
    <property type="entry name" value="COG4_m"/>
    <property type="match status" value="1"/>
</dbReference>
<feature type="compositionally biased region" description="Low complexity" evidence="1">
    <location>
        <begin position="455"/>
        <end position="464"/>
    </location>
</feature>
<feature type="region of interest" description="Disordered" evidence="1">
    <location>
        <begin position="585"/>
        <end position="611"/>
    </location>
</feature>
<dbReference type="PANTHER" id="PTHR24016:SF0">
    <property type="entry name" value="CONSERVED OLIGOMERIC GOLGI COMPLEX SUBUNIT 4"/>
    <property type="match status" value="1"/>
</dbReference>
<evidence type="ECO:0000256" key="1">
    <source>
        <dbReference type="SAM" id="MobiDB-lite"/>
    </source>
</evidence>
<organism evidence="3">
    <name type="scientific">Trypanosoma congolense (strain IL3000)</name>
    <dbReference type="NCBI Taxonomy" id="1068625"/>
    <lineage>
        <taxon>Eukaryota</taxon>
        <taxon>Discoba</taxon>
        <taxon>Euglenozoa</taxon>
        <taxon>Kinetoplastea</taxon>
        <taxon>Metakinetoplastina</taxon>
        <taxon>Trypanosomatida</taxon>
        <taxon>Trypanosomatidae</taxon>
        <taxon>Trypanosoma</taxon>
        <taxon>Nannomonas</taxon>
    </lineage>
</organism>
<feature type="region of interest" description="Disordered" evidence="1">
    <location>
        <begin position="438"/>
        <end position="473"/>
    </location>
</feature>
<feature type="domain" description="COG4 transport protein middle alpha-helical bundle" evidence="2">
    <location>
        <begin position="294"/>
        <end position="641"/>
    </location>
</feature>
<dbReference type="PANTHER" id="PTHR24016">
    <property type="entry name" value="CONSERVED OLIGOMERIC GOLGI COMPLEX SUBUNIT 4"/>
    <property type="match status" value="1"/>
</dbReference>
<feature type="compositionally biased region" description="Polar residues" evidence="1">
    <location>
        <begin position="600"/>
        <end position="611"/>
    </location>
</feature>
<proteinExistence type="predicted"/>
<evidence type="ECO:0000259" key="2">
    <source>
        <dbReference type="SMART" id="SM00762"/>
    </source>
</evidence>
<accession>G0UQW6</accession>
<feature type="region of interest" description="Disordered" evidence="1">
    <location>
        <begin position="265"/>
        <end position="289"/>
    </location>
</feature>
<name>G0UQW6_TRYCI</name>
<sequence length="846" mass="92146">MEQQQQLWNSLDDRVEFLLRRIAKLAEQRHHIEQDITRSMTTEGSSLSACFEELRAASQCLLPQFAERGAGLARRIAVSAALAESSSRRVKQLDLLLNRVQEARLVADSLREVRWTVMALQPMIDRDELEDAVQLIRKYEKASANLGGHSMPASLLVDESDSEEEVKEAEVSVGVEVTLQGEKQKEIGDALRRDSDVEQGAAIADGVTLPLYDDGNGVVSSLVGAAGDAAEDSLNPKSAIANSSREKKIIKKRLKKKDIVCGASDLQGTVNGSPGDDDSKSTGGDDGDEVERIITNARHAVRNKLMAKFYSAKRYNDKQTLMDTAHLLTLLGFGAESCDMYCTWMCEHTIVALNKMVERELRKIDDPSEVGMSHLALVSTALDLVVATFESEEEFIQENFGDAGLLQLLTGLHSRSTSQCVPVLRDFLKKRQEVLQVIAPSRGRPQSPRKGGSGNSNSSAGASAVQQQQLPSTLDPRRTDQILEEMAHLVSCYHLYWTFAQSKQQECVQRLQDKEGAVHEPAPGVGESADSLWSSRDNPLMNVVQEILGVFVPLQTHYFSAAFEQVLQMQLSALSTGTSSVVASPSLPNTTTGALGGGSNSRKATDQASTVSSHKATTSLITGLTALYNSTTSGGGAGSGGIGGIITQGITGASGGVAVIDEDLGLGLTGVQQLPPITLPDDVFYFLRVSLHRALNTKSTQIISAVFLACGELVQSQLFPCLQGHVSLPPVSQLQQLHTLHEHSQYQQHTRNRLYTIPTRVLRWTAAAQCTVTYTQRLADELWQLSRSHFSGKDMLRFSEQAEDMTGTANEIFKAVQSWLESYAERVLPSAPRAVHGNHLLLFPTN</sequence>
<dbReference type="AlphaFoldDB" id="G0UQW6"/>
<evidence type="ECO:0000313" key="3">
    <source>
        <dbReference type="EMBL" id="CCC91777.1"/>
    </source>
</evidence>